<gene>
    <name evidence="3" type="ORF">NMY3_01234</name>
</gene>
<evidence type="ECO:0000313" key="3">
    <source>
        <dbReference type="EMBL" id="ALI35439.1"/>
    </source>
</evidence>
<dbReference type="GeneID" id="60421314"/>
<dbReference type="Gene3D" id="1.10.443.10">
    <property type="entry name" value="Intergrase catalytic core"/>
    <property type="match status" value="1"/>
</dbReference>
<evidence type="ECO:0008006" key="5">
    <source>
        <dbReference type="Google" id="ProtNLM"/>
    </source>
</evidence>
<dbReference type="KEGG" id="taa:NMY3_01234"/>
<dbReference type="EMBL" id="CP012850">
    <property type="protein sequence ID" value="ALI35439.1"/>
    <property type="molecule type" value="Genomic_DNA"/>
</dbReference>
<feature type="coiled-coil region" evidence="2">
    <location>
        <begin position="355"/>
        <end position="414"/>
    </location>
</feature>
<evidence type="ECO:0000256" key="2">
    <source>
        <dbReference type="SAM" id="Coils"/>
    </source>
</evidence>
<keyword evidence="2" id="KW-0175">Coiled coil</keyword>
<dbReference type="AlphaFoldDB" id="A0A654LYX4"/>
<dbReference type="RefSeq" id="WP_196817905.1">
    <property type="nucleotide sequence ID" value="NZ_CP012850.1"/>
</dbReference>
<dbReference type="SUPFAM" id="SSF56349">
    <property type="entry name" value="DNA breaking-rejoining enzymes"/>
    <property type="match status" value="1"/>
</dbReference>
<evidence type="ECO:0000256" key="1">
    <source>
        <dbReference type="ARBA" id="ARBA00023172"/>
    </source>
</evidence>
<accession>A0A654LYX4</accession>
<dbReference type="GO" id="GO:0006310">
    <property type="term" value="P:DNA recombination"/>
    <property type="evidence" value="ECO:0007669"/>
    <property type="project" value="UniProtKB-KW"/>
</dbReference>
<dbReference type="InterPro" id="IPR013762">
    <property type="entry name" value="Integrase-like_cat_sf"/>
</dbReference>
<dbReference type="InterPro" id="IPR011010">
    <property type="entry name" value="DNA_brk_join_enz"/>
</dbReference>
<keyword evidence="1" id="KW-0233">DNA recombination</keyword>
<dbReference type="OrthoDB" id="12201at2157"/>
<protein>
    <recommendedName>
        <fullName evidence="5">Phage integrase family protein</fullName>
    </recommendedName>
</protein>
<organism evidence="3 4">
    <name type="scientific">Candidatus Nitrosocosmicus oleophilus</name>
    <dbReference type="NCBI Taxonomy" id="1353260"/>
    <lineage>
        <taxon>Archaea</taxon>
        <taxon>Nitrososphaerota</taxon>
        <taxon>Nitrososphaeria</taxon>
        <taxon>Nitrososphaerales</taxon>
        <taxon>Nitrososphaeraceae</taxon>
        <taxon>Candidatus Nitrosocosmicus</taxon>
    </lineage>
</organism>
<dbReference type="GO" id="GO:0015074">
    <property type="term" value="P:DNA integration"/>
    <property type="evidence" value="ECO:0007669"/>
    <property type="project" value="InterPro"/>
</dbReference>
<sequence>MSLSFDSSDNLGNQSPLSLTPYQKFMYALNSKESKRQYPKRLQRFLDFIDIRSNSIEENCNVFYEKIEVKEDGILWLENELFKFFSLQNQRVESGEISTETIKNYLKPIKRFCEMNKVNVNWKIISKGIKKGIRYSNDRPPTIEEIRKLIQYPDRRVKPIVLVMISSGIRVSSWSYLSWGDFTPIYKDEKLIAAKLKVFNTKTKNYYYSYVTPEAYESVKEWMVFRESFGERIGPNSCIIRNLWQIKSQRYGNYLGLAKHPKKLSATGIRVLINDAWKIQGLREKRTPKHGEFNFRKYDFKSVHGFRKFFETECQKVMRELIVSMLMSHDTGIVQHYLRPKEEDVLTEYQKAMPLLTVNQDENSLNEKVKELEEQNKTSIYVIKGKMEEKDEKVKELEAKYQTMNGILQNLLKSISSVDESGKQTIAKQLIEEGIFN</sequence>
<proteinExistence type="predicted"/>
<reference evidence="4" key="1">
    <citation type="submission" date="2015-10" db="EMBL/GenBank/DDBJ databases">
        <title>Niche specialization of a soil ammonia-oxidizing archaeon, Candidatus Nitrosocosmicus oleophilus.</title>
        <authorList>
            <person name="Jung M.-Y."/>
            <person name="Rhee S.-K."/>
        </authorList>
    </citation>
    <scope>NUCLEOTIDE SEQUENCE [LARGE SCALE GENOMIC DNA]</scope>
    <source>
        <strain evidence="4">MY3</strain>
    </source>
</reference>
<dbReference type="GO" id="GO:0003677">
    <property type="term" value="F:DNA binding"/>
    <property type="evidence" value="ECO:0007669"/>
    <property type="project" value="InterPro"/>
</dbReference>
<dbReference type="Proteomes" id="UP000058925">
    <property type="component" value="Chromosome"/>
</dbReference>
<keyword evidence="4" id="KW-1185">Reference proteome</keyword>
<name>A0A654LYX4_9ARCH</name>
<evidence type="ECO:0000313" key="4">
    <source>
        <dbReference type="Proteomes" id="UP000058925"/>
    </source>
</evidence>